<dbReference type="Pfam" id="PF07727">
    <property type="entry name" value="RVT_2"/>
    <property type="match status" value="1"/>
</dbReference>
<evidence type="ECO:0000313" key="3">
    <source>
        <dbReference type="Proteomes" id="UP001159364"/>
    </source>
</evidence>
<sequence length="169" mass="19320">MRTRAQNNIFKPKIFTATKYPLPVIDEPRTITEALRSPHWRASVSEEYNALVRNGTWVLVPASEAQNVVGCMWIFRTKRKCDGSIDRYKSRLVAKGYSQCPGVDFHETFSPVIKHPTIKVVLTVALSHGWSLHQMDVNNAFLQGHLDETVYMKQPPALFIRITHLIFAN</sequence>
<dbReference type="SUPFAM" id="SSF56672">
    <property type="entry name" value="DNA/RNA polymerases"/>
    <property type="match status" value="1"/>
</dbReference>
<reference evidence="2 3" key="1">
    <citation type="submission" date="2021-09" db="EMBL/GenBank/DDBJ databases">
        <title>Genomic insights and catalytic innovation underlie evolution of tropane alkaloids biosynthesis.</title>
        <authorList>
            <person name="Wang Y.-J."/>
            <person name="Tian T."/>
            <person name="Huang J.-P."/>
            <person name="Huang S.-X."/>
        </authorList>
    </citation>
    <scope>NUCLEOTIDE SEQUENCE [LARGE SCALE GENOMIC DNA]</scope>
    <source>
        <strain evidence="2">KIB-2018</strain>
        <tissue evidence="2">Leaf</tissue>
    </source>
</reference>
<evidence type="ECO:0000259" key="1">
    <source>
        <dbReference type="Pfam" id="PF07727"/>
    </source>
</evidence>
<dbReference type="Proteomes" id="UP001159364">
    <property type="component" value="Linkage Group LG08"/>
</dbReference>
<proteinExistence type="predicted"/>
<dbReference type="EMBL" id="JAIWQS010000008">
    <property type="protein sequence ID" value="KAJ8900378.1"/>
    <property type="molecule type" value="Genomic_DNA"/>
</dbReference>
<keyword evidence="3" id="KW-1185">Reference proteome</keyword>
<feature type="domain" description="Reverse transcriptase Ty1/copia-type" evidence="1">
    <location>
        <begin position="54"/>
        <end position="158"/>
    </location>
</feature>
<evidence type="ECO:0000313" key="2">
    <source>
        <dbReference type="EMBL" id="KAJ8900378.1"/>
    </source>
</evidence>
<organism evidence="2 3">
    <name type="scientific">Erythroxylum novogranatense</name>
    <dbReference type="NCBI Taxonomy" id="1862640"/>
    <lineage>
        <taxon>Eukaryota</taxon>
        <taxon>Viridiplantae</taxon>
        <taxon>Streptophyta</taxon>
        <taxon>Embryophyta</taxon>
        <taxon>Tracheophyta</taxon>
        <taxon>Spermatophyta</taxon>
        <taxon>Magnoliopsida</taxon>
        <taxon>eudicotyledons</taxon>
        <taxon>Gunneridae</taxon>
        <taxon>Pentapetalae</taxon>
        <taxon>rosids</taxon>
        <taxon>fabids</taxon>
        <taxon>Malpighiales</taxon>
        <taxon>Erythroxylaceae</taxon>
        <taxon>Erythroxylum</taxon>
    </lineage>
</organism>
<comment type="caution">
    <text evidence="2">The sequence shown here is derived from an EMBL/GenBank/DDBJ whole genome shotgun (WGS) entry which is preliminary data.</text>
</comment>
<dbReference type="InterPro" id="IPR013103">
    <property type="entry name" value="RVT_2"/>
</dbReference>
<dbReference type="AlphaFoldDB" id="A0AAV8UD61"/>
<name>A0AAV8UD61_9ROSI</name>
<gene>
    <name evidence="2" type="ORF">K2173_025018</name>
</gene>
<protein>
    <recommendedName>
        <fullName evidence="1">Reverse transcriptase Ty1/copia-type domain-containing protein</fullName>
    </recommendedName>
</protein>
<dbReference type="InterPro" id="IPR043502">
    <property type="entry name" value="DNA/RNA_pol_sf"/>
</dbReference>
<accession>A0AAV8UD61</accession>